<gene>
    <name evidence="2" type="ORF">V5J35_000479</name>
</gene>
<evidence type="ECO:0000313" key="2">
    <source>
        <dbReference type="EMBL" id="MET4755287.1"/>
    </source>
</evidence>
<feature type="compositionally biased region" description="Basic and acidic residues" evidence="1">
    <location>
        <begin position="59"/>
        <end position="69"/>
    </location>
</feature>
<keyword evidence="3" id="KW-1185">Reference proteome</keyword>
<evidence type="ECO:0000313" key="3">
    <source>
        <dbReference type="Proteomes" id="UP001549366"/>
    </source>
</evidence>
<proteinExistence type="predicted"/>
<feature type="compositionally biased region" description="Low complexity" evidence="1">
    <location>
        <begin position="70"/>
        <end position="81"/>
    </location>
</feature>
<dbReference type="Proteomes" id="UP001549366">
    <property type="component" value="Unassembled WGS sequence"/>
</dbReference>
<comment type="caution">
    <text evidence="2">The sequence shown here is derived from an EMBL/GenBank/DDBJ whole genome shotgun (WGS) entry which is preliminary data.</text>
</comment>
<feature type="compositionally biased region" description="Polar residues" evidence="1">
    <location>
        <begin position="33"/>
        <end position="51"/>
    </location>
</feature>
<dbReference type="RefSeq" id="WP_354009725.1">
    <property type="nucleotide sequence ID" value="NZ_JBEWTA010000001.1"/>
</dbReference>
<feature type="region of interest" description="Disordered" evidence="1">
    <location>
        <begin position="22"/>
        <end position="85"/>
    </location>
</feature>
<accession>A0ABV2SBZ1</accession>
<sequence>MEGQNTTPATSPSWYSYLPDFPGLRKKSVDSGEPTNVSVVPPESSLTTARSPSDPALTENKDVRQRDVVSTHSSIHSSTNSPEPVAHFAENFTELLKDAIWNKYTPEDEPQPKPRLPSPTVSGNIALGTVPTEEDENEKLEQLLQSYDVVDLQDSDRQVCNLLQYYTSSVNIICQKEWRLLNEAEQQDALKNIRAFAQLLNTFSSDDLATILVRESSRPEAAQRIKHLQSRLEEIYESYRGLAALLLPTEAVIQHTRALCNALRPRIQQLQVNQLAGSHKASESSWASCNNVACGNPGKADSEGISEQFDRDILRNSNFAIFNQEEELQFHSAVKNYEYQQEHTENSRECFKKDCHRELIQLCAGYPVNMLTVVSDLASQSPYNPLCHTMNQLLKEKLEPGYVVAPQERKTETRLLPKPDGKLVVELTLAFNQYKLNAPDGRQYLIDQPTLIQSRTTLDPDRLDERKLGDIELHLLSADRCINFT</sequence>
<name>A0ABV2SBZ1_9GAMM</name>
<reference evidence="2 3" key="1">
    <citation type="submission" date="2024-06" db="EMBL/GenBank/DDBJ databases">
        <title>Genomic Encyclopedia of Type Strains, Phase V (KMG-V): Genome sequencing to study the core and pangenomes of soil and plant-associated prokaryotes.</title>
        <authorList>
            <person name="Whitman W."/>
        </authorList>
    </citation>
    <scope>NUCLEOTIDE SEQUENCE [LARGE SCALE GENOMIC DNA]</scope>
    <source>
        <strain evidence="2 3">NE40</strain>
    </source>
</reference>
<protein>
    <submittedName>
        <fullName evidence="2">Uncharacterized protein</fullName>
    </submittedName>
</protein>
<evidence type="ECO:0000256" key="1">
    <source>
        <dbReference type="SAM" id="MobiDB-lite"/>
    </source>
</evidence>
<dbReference type="EMBL" id="JBEWTB010000002">
    <property type="protein sequence ID" value="MET4755287.1"/>
    <property type="molecule type" value="Genomic_DNA"/>
</dbReference>
<organism evidence="2 3">
    <name type="scientific">Endozoicomonas lisbonensis</name>
    <dbReference type="NCBI Taxonomy" id="3120522"/>
    <lineage>
        <taxon>Bacteria</taxon>
        <taxon>Pseudomonadati</taxon>
        <taxon>Pseudomonadota</taxon>
        <taxon>Gammaproteobacteria</taxon>
        <taxon>Oceanospirillales</taxon>
        <taxon>Endozoicomonadaceae</taxon>
        <taxon>Endozoicomonas</taxon>
    </lineage>
</organism>
<feature type="region of interest" description="Disordered" evidence="1">
    <location>
        <begin position="104"/>
        <end position="123"/>
    </location>
</feature>